<feature type="transmembrane region" description="Helical" evidence="6">
    <location>
        <begin position="12"/>
        <end position="35"/>
    </location>
</feature>
<evidence type="ECO:0000313" key="7">
    <source>
        <dbReference type="EMBL" id="HGY54177.1"/>
    </source>
</evidence>
<evidence type="ECO:0000256" key="5">
    <source>
        <dbReference type="ARBA" id="ARBA00023136"/>
    </source>
</evidence>
<dbReference type="Pfam" id="PF01040">
    <property type="entry name" value="UbiA"/>
    <property type="match status" value="1"/>
</dbReference>
<proteinExistence type="predicted"/>
<dbReference type="InterPro" id="IPR044878">
    <property type="entry name" value="UbiA_sf"/>
</dbReference>
<dbReference type="GO" id="GO:0016765">
    <property type="term" value="F:transferase activity, transferring alkyl or aryl (other than methyl) groups"/>
    <property type="evidence" value="ECO:0007669"/>
    <property type="project" value="InterPro"/>
</dbReference>
<sequence>MKNHKYLAVLDYFFVLRPMLFFPGWATLLAGYFVARHRGSIALNGLIGSAPPETAWLLIAFAAAMGASFLLNQITDVESDRINNKLFIIAEGYLTRFSALTESAVLIGIALFISFAFSAGTGALILIFIVLTGWFYNFAPFRFKDRPWWSLLANSLMGWLAFAIGWTAVVPFGPRLLVDSLPYLLLNTALYLYTTLPDREGDAETSKKTLAVMYGTDKLIMAAFAMFSAGLIIA</sequence>
<reference evidence="7" key="1">
    <citation type="journal article" date="2020" name="mSystems">
        <title>Genome- and Community-Level Interaction Insights into Carbon Utilization and Element Cycling Functions of Hydrothermarchaeota in Hydrothermal Sediment.</title>
        <authorList>
            <person name="Zhou Z."/>
            <person name="Liu Y."/>
            <person name="Xu W."/>
            <person name="Pan J."/>
            <person name="Luo Z.H."/>
            <person name="Li M."/>
        </authorList>
    </citation>
    <scope>NUCLEOTIDE SEQUENCE [LARGE SCALE GENOMIC DNA]</scope>
    <source>
        <strain evidence="7">HyVt-577</strain>
    </source>
</reference>
<dbReference type="PANTHER" id="PTHR42723">
    <property type="entry name" value="CHLOROPHYLL SYNTHASE"/>
    <property type="match status" value="1"/>
</dbReference>
<dbReference type="Proteomes" id="UP000885779">
    <property type="component" value="Unassembled WGS sequence"/>
</dbReference>
<dbReference type="InterPro" id="IPR050475">
    <property type="entry name" value="Prenyltransferase_related"/>
</dbReference>
<dbReference type="InterPro" id="IPR000537">
    <property type="entry name" value="UbiA_prenyltransferase"/>
</dbReference>
<protein>
    <recommendedName>
        <fullName evidence="8">4-hydroxybenzoate octaprenyltransferase</fullName>
    </recommendedName>
</protein>
<feature type="non-terminal residue" evidence="7">
    <location>
        <position position="234"/>
    </location>
</feature>
<feature type="transmembrane region" description="Helical" evidence="6">
    <location>
        <begin position="104"/>
        <end position="136"/>
    </location>
</feature>
<evidence type="ECO:0008006" key="8">
    <source>
        <dbReference type="Google" id="ProtNLM"/>
    </source>
</evidence>
<dbReference type="Gene3D" id="1.10.357.140">
    <property type="entry name" value="UbiA prenyltransferase"/>
    <property type="match status" value="1"/>
</dbReference>
<gene>
    <name evidence="7" type="ORF">ENK44_00615</name>
</gene>
<evidence type="ECO:0000256" key="4">
    <source>
        <dbReference type="ARBA" id="ARBA00022989"/>
    </source>
</evidence>
<dbReference type="EMBL" id="DRQG01000007">
    <property type="protein sequence ID" value="HGY54177.1"/>
    <property type="molecule type" value="Genomic_DNA"/>
</dbReference>
<accession>A0A7V4TYU0</accession>
<keyword evidence="3 6" id="KW-0812">Transmembrane</keyword>
<dbReference type="CDD" id="cd13956">
    <property type="entry name" value="PT_UbiA"/>
    <property type="match status" value="1"/>
</dbReference>
<evidence type="ECO:0000256" key="1">
    <source>
        <dbReference type="ARBA" id="ARBA00004141"/>
    </source>
</evidence>
<evidence type="ECO:0000256" key="3">
    <source>
        <dbReference type="ARBA" id="ARBA00022692"/>
    </source>
</evidence>
<feature type="transmembrane region" description="Helical" evidence="6">
    <location>
        <begin position="148"/>
        <end position="169"/>
    </location>
</feature>
<comment type="caution">
    <text evidence="7">The sequence shown here is derived from an EMBL/GenBank/DDBJ whole genome shotgun (WGS) entry which is preliminary data.</text>
</comment>
<comment type="subcellular location">
    <subcellularLocation>
        <location evidence="1">Membrane</location>
        <topology evidence="1">Multi-pass membrane protein</topology>
    </subcellularLocation>
</comment>
<feature type="transmembrane region" description="Helical" evidence="6">
    <location>
        <begin position="213"/>
        <end position="233"/>
    </location>
</feature>
<dbReference type="GO" id="GO:0016020">
    <property type="term" value="C:membrane"/>
    <property type="evidence" value="ECO:0007669"/>
    <property type="project" value="UniProtKB-SubCell"/>
</dbReference>
<keyword evidence="5 6" id="KW-0472">Membrane</keyword>
<name>A0A7V4TYU0_CALAY</name>
<dbReference type="AlphaFoldDB" id="A0A7V4TYU0"/>
<keyword evidence="2" id="KW-1003">Cell membrane</keyword>
<dbReference type="PANTHER" id="PTHR42723:SF1">
    <property type="entry name" value="CHLOROPHYLL SYNTHASE, CHLOROPLASTIC"/>
    <property type="match status" value="1"/>
</dbReference>
<evidence type="ECO:0000256" key="6">
    <source>
        <dbReference type="SAM" id="Phobius"/>
    </source>
</evidence>
<keyword evidence="4 6" id="KW-1133">Transmembrane helix</keyword>
<organism evidence="7">
    <name type="scientific">Caldithrix abyssi</name>
    <dbReference type="NCBI Taxonomy" id="187145"/>
    <lineage>
        <taxon>Bacteria</taxon>
        <taxon>Pseudomonadati</taxon>
        <taxon>Calditrichota</taxon>
        <taxon>Calditrichia</taxon>
        <taxon>Calditrichales</taxon>
        <taxon>Calditrichaceae</taxon>
        <taxon>Caldithrix</taxon>
    </lineage>
</organism>
<evidence type="ECO:0000256" key="2">
    <source>
        <dbReference type="ARBA" id="ARBA00022475"/>
    </source>
</evidence>
<feature type="transmembrane region" description="Helical" evidence="6">
    <location>
        <begin position="55"/>
        <end position="75"/>
    </location>
</feature>